<dbReference type="PANTHER" id="PTHR33538:SF2">
    <property type="entry name" value="PROTEIN GAMETE EXPRESSED 1"/>
    <property type="match status" value="1"/>
</dbReference>
<evidence type="ECO:0000313" key="4">
    <source>
        <dbReference type="EMBL" id="CAL5061137.1"/>
    </source>
</evidence>
<keyword evidence="1" id="KW-0175">Coiled coil</keyword>
<keyword evidence="2" id="KW-0472">Membrane</keyword>
<dbReference type="EMBL" id="OZ075115">
    <property type="protein sequence ID" value="CAL5061137.1"/>
    <property type="molecule type" value="Genomic_DNA"/>
</dbReference>
<evidence type="ECO:0008006" key="6">
    <source>
        <dbReference type="Google" id="ProtNLM"/>
    </source>
</evidence>
<gene>
    <name evidence="4" type="ORF">URODEC1_LOCUS97543</name>
</gene>
<name>A0ABC9EQ80_9POAL</name>
<evidence type="ECO:0000256" key="1">
    <source>
        <dbReference type="SAM" id="Coils"/>
    </source>
</evidence>
<evidence type="ECO:0000313" key="5">
    <source>
        <dbReference type="Proteomes" id="UP001497457"/>
    </source>
</evidence>
<dbReference type="Proteomes" id="UP001497457">
    <property type="component" value="Chromosome 5rd"/>
</dbReference>
<feature type="coiled-coil region" evidence="1">
    <location>
        <begin position="177"/>
        <end position="204"/>
    </location>
</feature>
<accession>A0ABC9EQ80</accession>
<feature type="transmembrane region" description="Helical" evidence="2">
    <location>
        <begin position="433"/>
        <end position="451"/>
    </location>
</feature>
<evidence type="ECO:0000256" key="2">
    <source>
        <dbReference type="SAM" id="Phobius"/>
    </source>
</evidence>
<dbReference type="PANTHER" id="PTHR33538">
    <property type="entry name" value="PROTEIN GAMETE EXPRESSED 1"/>
    <property type="match status" value="1"/>
</dbReference>
<organism evidence="4 5">
    <name type="scientific">Urochloa decumbens</name>
    <dbReference type="NCBI Taxonomy" id="240449"/>
    <lineage>
        <taxon>Eukaryota</taxon>
        <taxon>Viridiplantae</taxon>
        <taxon>Streptophyta</taxon>
        <taxon>Embryophyta</taxon>
        <taxon>Tracheophyta</taxon>
        <taxon>Spermatophyta</taxon>
        <taxon>Magnoliopsida</taxon>
        <taxon>Liliopsida</taxon>
        <taxon>Poales</taxon>
        <taxon>Poaceae</taxon>
        <taxon>PACMAD clade</taxon>
        <taxon>Panicoideae</taxon>
        <taxon>Panicodae</taxon>
        <taxon>Paniceae</taxon>
        <taxon>Melinidinae</taxon>
        <taxon>Urochloa</taxon>
    </lineage>
</organism>
<keyword evidence="2" id="KW-1133">Transmembrane helix</keyword>
<keyword evidence="2" id="KW-0812">Transmembrane</keyword>
<feature type="signal peptide" evidence="3">
    <location>
        <begin position="1"/>
        <end position="21"/>
    </location>
</feature>
<dbReference type="InterPro" id="IPR040346">
    <property type="entry name" value="GEX1/Brambleberry"/>
</dbReference>
<keyword evidence="3" id="KW-0732">Signal</keyword>
<feature type="chain" id="PRO_5044889282" description="Protein GAMETE EXPRESSED 1" evidence="3">
    <location>
        <begin position="22"/>
        <end position="622"/>
    </location>
</feature>
<feature type="transmembrane region" description="Helical" evidence="2">
    <location>
        <begin position="463"/>
        <end position="481"/>
    </location>
</feature>
<reference evidence="4" key="1">
    <citation type="submission" date="2024-10" db="EMBL/GenBank/DDBJ databases">
        <authorList>
            <person name="Ryan C."/>
        </authorList>
    </citation>
    <scope>NUCLEOTIDE SEQUENCE [LARGE SCALE GENOMIC DNA]</scope>
</reference>
<sequence>MRRLVLLLRLLAISILLLCYATNAVSWSLFSSSSSTKAGTPPLQLDGDTVAGFSIDSGTNDPRGARLMDNARRRIEATGAPAACWNQAYTRLFASCADIMADKDLQSRLAWHLSSCFQQDSGHPPLPDCGDRSAMLDCRSRLSDSEDKVFLEFFLQTNALCHQLQAEAFKHSTERLVNDLSRTSKSAHDKLETIEERSDRLLQESEHIQGSLSSIAAQTDGLAAASSAAAAQIGDVLGHSRHISKQSKSMAAAQAELMAGQAAMRGAVEAGVARAEESYRALGDGMDRLREGAAGVESGVRAVGDAVASRMDGLQRAADEIGSVAGRSLENQMRLLHGQAEAARGLSDLHGFQARALEESRETIQNLANFGRRQQEELLARQQEIRNSHDHLIQNSHSILEAQEEFRAKQANIFAALDKLYVLHNAILVESRFIKAFFFYCCVAFLIYMLTSAKQTFGIRGQLYFGLCVTIMMETGVIKLGSDAFNAQFWIMSKVLLLRSVFLVAAVVQILHSIFTYKDYDVLNHHLLQTLVEKVRAIEGNVGIGDMASDPYSSESDGSLSSYSWIFDELQDEADSKTDPDFVLPQQGTPLKNAVLLEQIGENSIATSDSRRYNLRPRIRPR</sequence>
<protein>
    <recommendedName>
        <fullName evidence="6">Protein GAMETE EXPRESSED 1</fullName>
    </recommendedName>
</protein>
<proteinExistence type="predicted"/>
<dbReference type="AlphaFoldDB" id="A0ABC9EQ80"/>
<keyword evidence="5" id="KW-1185">Reference proteome</keyword>
<feature type="transmembrane region" description="Helical" evidence="2">
    <location>
        <begin position="487"/>
        <end position="508"/>
    </location>
</feature>
<evidence type="ECO:0000256" key="3">
    <source>
        <dbReference type="SAM" id="SignalP"/>
    </source>
</evidence>